<dbReference type="PANTHER" id="PTHR43340:SF1">
    <property type="entry name" value="HYPOXANTHINE PHOSPHORIBOSYLTRANSFERASE"/>
    <property type="match status" value="1"/>
</dbReference>
<evidence type="ECO:0000256" key="14">
    <source>
        <dbReference type="ARBA" id="ARBA00049402"/>
    </source>
</evidence>
<gene>
    <name evidence="17" type="ORF">DEALK_15650</name>
</gene>
<evidence type="ECO:0000256" key="6">
    <source>
        <dbReference type="ARBA" id="ARBA00022490"/>
    </source>
</evidence>
<evidence type="ECO:0000256" key="9">
    <source>
        <dbReference type="ARBA" id="ARBA00022723"/>
    </source>
</evidence>
<keyword evidence="7 15" id="KW-0328">Glycosyltransferase</keyword>
<proteinExistence type="inferred from homology"/>
<comment type="catalytic activity">
    <reaction evidence="14">
        <text>IMP + diphosphate = hypoxanthine + 5-phospho-alpha-D-ribose 1-diphosphate</text>
        <dbReference type="Rhea" id="RHEA:17973"/>
        <dbReference type="ChEBI" id="CHEBI:17368"/>
        <dbReference type="ChEBI" id="CHEBI:33019"/>
        <dbReference type="ChEBI" id="CHEBI:58017"/>
        <dbReference type="ChEBI" id="CHEBI:58053"/>
        <dbReference type="EC" id="2.4.2.8"/>
    </reaction>
    <physiologicalReaction direction="right-to-left" evidence="14">
        <dbReference type="Rhea" id="RHEA:17975"/>
    </physiologicalReaction>
</comment>
<keyword evidence="9 15" id="KW-0479">Metal-binding</keyword>
<dbReference type="AlphaFoldDB" id="A0A0W0GJJ4"/>
<dbReference type="GO" id="GO:0032263">
    <property type="term" value="P:GMP salvage"/>
    <property type="evidence" value="ECO:0007669"/>
    <property type="project" value="TreeGrafter"/>
</dbReference>
<dbReference type="Proteomes" id="UP000053947">
    <property type="component" value="Unassembled WGS sequence"/>
</dbReference>
<evidence type="ECO:0000256" key="7">
    <source>
        <dbReference type="ARBA" id="ARBA00022676"/>
    </source>
</evidence>
<comment type="caution">
    <text evidence="17">The sequence shown here is derived from an EMBL/GenBank/DDBJ whole genome shotgun (WGS) entry which is preliminary data.</text>
</comment>
<evidence type="ECO:0000256" key="2">
    <source>
        <dbReference type="ARBA" id="ARBA00004496"/>
    </source>
</evidence>
<accession>A0A0W0GJJ4</accession>
<dbReference type="GO" id="GO:0006178">
    <property type="term" value="P:guanine salvage"/>
    <property type="evidence" value="ECO:0007669"/>
    <property type="project" value="TreeGrafter"/>
</dbReference>
<evidence type="ECO:0000256" key="12">
    <source>
        <dbReference type="ARBA" id="ARBA00022842"/>
    </source>
</evidence>
<dbReference type="GO" id="GO:0005829">
    <property type="term" value="C:cytosol"/>
    <property type="evidence" value="ECO:0007669"/>
    <property type="project" value="TreeGrafter"/>
</dbReference>
<dbReference type="GO" id="GO:0052657">
    <property type="term" value="F:guanine phosphoribosyltransferase activity"/>
    <property type="evidence" value="ECO:0007669"/>
    <property type="project" value="UniProtKB-ARBA"/>
</dbReference>
<dbReference type="GO" id="GO:0000287">
    <property type="term" value="F:magnesium ion binding"/>
    <property type="evidence" value="ECO:0007669"/>
    <property type="project" value="TreeGrafter"/>
</dbReference>
<dbReference type="InterPro" id="IPR029057">
    <property type="entry name" value="PRTase-like"/>
</dbReference>
<dbReference type="FunFam" id="3.40.50.2020:FF:000006">
    <property type="entry name" value="Hypoxanthine phosphoribosyltransferase"/>
    <property type="match status" value="1"/>
</dbReference>
<dbReference type="CDD" id="cd06223">
    <property type="entry name" value="PRTases_typeI"/>
    <property type="match status" value="1"/>
</dbReference>
<dbReference type="EMBL" id="LFDV01000002">
    <property type="protein sequence ID" value="KTB48718.1"/>
    <property type="molecule type" value="Genomic_DNA"/>
</dbReference>
<dbReference type="RefSeq" id="WP_058439659.1">
    <property type="nucleotide sequence ID" value="NZ_KQ758903.1"/>
</dbReference>
<dbReference type="UniPathway" id="UPA00591">
    <property type="reaction ID" value="UER00648"/>
</dbReference>
<evidence type="ECO:0000256" key="1">
    <source>
        <dbReference type="ARBA" id="ARBA00001946"/>
    </source>
</evidence>
<evidence type="ECO:0000256" key="5">
    <source>
        <dbReference type="ARBA" id="ARBA00008391"/>
    </source>
</evidence>
<sequence>MTGRFDLRLLYSREDIAAVVRALAKRIAADYAGKDLLVVGVLKGAVIFLADLIRELTIPVEIDFIGLSSYGDGVTSCGEVEVTAFPAAPIEGRHVLVVEDIVDTGLCLDALLKFLAARSPASVRVCALMVKPARHRVGVEIAYAGFAIPDKFVVGYGLDFAQRYRHLPQIYTLEEAPVEGQLASND</sequence>
<evidence type="ECO:0000256" key="11">
    <source>
        <dbReference type="ARBA" id="ARBA00022741"/>
    </source>
</evidence>
<evidence type="ECO:0000256" key="13">
    <source>
        <dbReference type="ARBA" id="ARBA00048811"/>
    </source>
</evidence>
<dbReference type="InterPro" id="IPR000836">
    <property type="entry name" value="PRTase_dom"/>
</dbReference>
<dbReference type="Pfam" id="PF00156">
    <property type="entry name" value="Pribosyltran"/>
    <property type="match status" value="1"/>
</dbReference>
<dbReference type="SUPFAM" id="SSF53271">
    <property type="entry name" value="PRTase-like"/>
    <property type="match status" value="1"/>
</dbReference>
<dbReference type="OrthoDB" id="9802824at2"/>
<dbReference type="GO" id="GO:0046100">
    <property type="term" value="P:hypoxanthine metabolic process"/>
    <property type="evidence" value="ECO:0007669"/>
    <property type="project" value="TreeGrafter"/>
</dbReference>
<comment type="subcellular location">
    <subcellularLocation>
        <location evidence="2 15">Cytoplasm</location>
    </subcellularLocation>
</comment>
<evidence type="ECO:0000259" key="16">
    <source>
        <dbReference type="Pfam" id="PF00156"/>
    </source>
</evidence>
<keyword evidence="6 15" id="KW-0963">Cytoplasm</keyword>
<dbReference type="PANTHER" id="PTHR43340">
    <property type="entry name" value="HYPOXANTHINE-GUANINE PHOSPHORIBOSYLTRANSFERASE"/>
    <property type="match status" value="1"/>
</dbReference>
<dbReference type="EC" id="2.4.2.8" evidence="15"/>
<reference evidence="17 18" key="1">
    <citation type="submission" date="2015-06" db="EMBL/GenBank/DDBJ databases">
        <title>Genome sequence of the organohalide-respiring Dehalogenimonas alkenigignens type strain (IP3-3T).</title>
        <authorList>
            <person name="Key T.A."/>
            <person name="Richmond D.P."/>
            <person name="Bowman K.S."/>
            <person name="Cho Y.-J."/>
            <person name="Chun J."/>
            <person name="da Costa M.S."/>
            <person name="Rainey F.A."/>
            <person name="Moe W.M."/>
        </authorList>
    </citation>
    <scope>NUCLEOTIDE SEQUENCE [LARGE SCALE GENOMIC DNA]</scope>
    <source>
        <strain evidence="17 18">IP3-3</strain>
    </source>
</reference>
<evidence type="ECO:0000256" key="3">
    <source>
        <dbReference type="ARBA" id="ARBA00004669"/>
    </source>
</evidence>
<dbReference type="InterPro" id="IPR050408">
    <property type="entry name" value="HGPRT"/>
</dbReference>
<dbReference type="STRING" id="1217799.DEALK_15650"/>
<evidence type="ECO:0000256" key="10">
    <source>
        <dbReference type="ARBA" id="ARBA00022726"/>
    </source>
</evidence>
<name>A0A0W0GJJ4_9CHLR</name>
<comment type="similarity">
    <text evidence="5 15">Belongs to the purine/pyrimidine phosphoribosyltransferase family.</text>
</comment>
<dbReference type="NCBIfam" id="TIGR01203">
    <property type="entry name" value="HGPRTase"/>
    <property type="match status" value="1"/>
</dbReference>
<dbReference type="Gene3D" id="3.40.50.2020">
    <property type="match status" value="1"/>
</dbReference>
<dbReference type="GO" id="GO:0004422">
    <property type="term" value="F:hypoxanthine phosphoribosyltransferase activity"/>
    <property type="evidence" value="ECO:0007669"/>
    <property type="project" value="InterPro"/>
</dbReference>
<keyword evidence="18" id="KW-1185">Reference proteome</keyword>
<comment type="catalytic activity">
    <reaction evidence="13">
        <text>GMP + diphosphate = guanine + 5-phospho-alpha-D-ribose 1-diphosphate</text>
        <dbReference type="Rhea" id="RHEA:25424"/>
        <dbReference type="ChEBI" id="CHEBI:16235"/>
        <dbReference type="ChEBI" id="CHEBI:33019"/>
        <dbReference type="ChEBI" id="CHEBI:58017"/>
        <dbReference type="ChEBI" id="CHEBI:58115"/>
        <dbReference type="EC" id="2.4.2.8"/>
    </reaction>
    <physiologicalReaction direction="right-to-left" evidence="13">
        <dbReference type="Rhea" id="RHEA:25426"/>
    </physiologicalReaction>
</comment>
<comment type="pathway">
    <text evidence="3 15">Purine metabolism; IMP biosynthesis via salvage pathway; IMP from hypoxanthine: step 1/1.</text>
</comment>
<protein>
    <recommendedName>
        <fullName evidence="15">Hypoxanthine phosphoribosyltransferase</fullName>
        <ecNumber evidence="15">2.4.2.8</ecNumber>
    </recommendedName>
</protein>
<dbReference type="InterPro" id="IPR005904">
    <property type="entry name" value="Hxn_phspho_trans"/>
</dbReference>
<keyword evidence="10 15" id="KW-0660">Purine salvage</keyword>
<dbReference type="PATRIC" id="fig|1217799.6.peg.1614"/>
<organism evidence="17 18">
    <name type="scientific">Dehalogenimonas alkenigignens</name>
    <dbReference type="NCBI Taxonomy" id="1217799"/>
    <lineage>
        <taxon>Bacteria</taxon>
        <taxon>Bacillati</taxon>
        <taxon>Chloroflexota</taxon>
        <taxon>Dehalococcoidia</taxon>
        <taxon>Dehalococcoidales</taxon>
        <taxon>Dehalococcoidaceae</taxon>
        <taxon>Dehalogenimonas</taxon>
    </lineage>
</organism>
<evidence type="ECO:0000313" key="17">
    <source>
        <dbReference type="EMBL" id="KTB48718.1"/>
    </source>
</evidence>
<dbReference type="GO" id="GO:0000166">
    <property type="term" value="F:nucleotide binding"/>
    <property type="evidence" value="ECO:0007669"/>
    <property type="project" value="UniProtKB-KW"/>
</dbReference>
<keyword evidence="12 15" id="KW-0460">Magnesium</keyword>
<dbReference type="GO" id="GO:0006166">
    <property type="term" value="P:purine ribonucleoside salvage"/>
    <property type="evidence" value="ECO:0007669"/>
    <property type="project" value="UniProtKB-KW"/>
</dbReference>
<dbReference type="GO" id="GO:0032264">
    <property type="term" value="P:IMP salvage"/>
    <property type="evidence" value="ECO:0007669"/>
    <property type="project" value="UniProtKB-UniPathway"/>
</dbReference>
<keyword evidence="8 15" id="KW-0808">Transferase</keyword>
<comment type="cofactor">
    <cofactor evidence="1 15">
        <name>Mg(2+)</name>
        <dbReference type="ChEBI" id="CHEBI:18420"/>
    </cofactor>
</comment>
<keyword evidence="11 15" id="KW-0547">Nucleotide-binding</keyword>
<feature type="domain" description="Phosphoribosyltransferase" evidence="16">
    <location>
        <begin position="14"/>
        <end position="160"/>
    </location>
</feature>
<evidence type="ECO:0000256" key="4">
    <source>
        <dbReference type="ARBA" id="ARBA00004676"/>
    </source>
</evidence>
<evidence type="ECO:0000256" key="15">
    <source>
        <dbReference type="RuleBase" id="RU364099"/>
    </source>
</evidence>
<evidence type="ECO:0000256" key="8">
    <source>
        <dbReference type="ARBA" id="ARBA00022679"/>
    </source>
</evidence>
<comment type="pathway">
    <text evidence="4">Purine metabolism; GMP biosynthesis via salvage pathway; GMP from guanine: step 1/1.</text>
</comment>
<evidence type="ECO:0000313" key="18">
    <source>
        <dbReference type="Proteomes" id="UP000053947"/>
    </source>
</evidence>